<dbReference type="InterPro" id="IPR015914">
    <property type="entry name" value="PAPs_N"/>
</dbReference>
<gene>
    <name evidence="4" type="ORF">SAE01_13860</name>
</gene>
<dbReference type="GO" id="GO:0003993">
    <property type="term" value="F:acid phosphatase activity"/>
    <property type="evidence" value="ECO:0007669"/>
    <property type="project" value="InterPro"/>
</dbReference>
<organism evidence="4 5">
    <name type="scientific">Segetibacter aerophilus</name>
    <dbReference type="NCBI Taxonomy" id="670293"/>
    <lineage>
        <taxon>Bacteria</taxon>
        <taxon>Pseudomonadati</taxon>
        <taxon>Bacteroidota</taxon>
        <taxon>Chitinophagia</taxon>
        <taxon>Chitinophagales</taxon>
        <taxon>Chitinophagaceae</taxon>
        <taxon>Segetibacter</taxon>
    </lineage>
</organism>
<feature type="domain" description="Fibronectin type-III" evidence="3">
    <location>
        <begin position="24"/>
        <end position="120"/>
    </location>
</feature>
<protein>
    <recommendedName>
        <fullName evidence="3">Fibronectin type-III domain-containing protein</fullName>
    </recommendedName>
</protein>
<accession>A0A512BAA7</accession>
<reference evidence="4 5" key="1">
    <citation type="submission" date="2019-07" db="EMBL/GenBank/DDBJ databases">
        <title>Whole genome shotgun sequence of Segetibacter aerophilus NBRC 106135.</title>
        <authorList>
            <person name="Hosoyama A."/>
            <person name="Uohara A."/>
            <person name="Ohji S."/>
            <person name="Ichikawa N."/>
        </authorList>
    </citation>
    <scope>NUCLEOTIDE SEQUENCE [LARGE SCALE GENOMIC DNA]</scope>
    <source>
        <strain evidence="4 5">NBRC 106135</strain>
    </source>
</reference>
<dbReference type="PROSITE" id="PS50853">
    <property type="entry name" value="FN3"/>
    <property type="match status" value="1"/>
</dbReference>
<dbReference type="PROSITE" id="PS00430">
    <property type="entry name" value="TONB_DEPENDENT_REC_1"/>
    <property type="match status" value="1"/>
</dbReference>
<dbReference type="PANTHER" id="PTHR45867">
    <property type="entry name" value="PURPLE ACID PHOSPHATASE"/>
    <property type="match status" value="1"/>
</dbReference>
<evidence type="ECO:0000256" key="1">
    <source>
        <dbReference type="ARBA" id="ARBA00022729"/>
    </source>
</evidence>
<dbReference type="PANTHER" id="PTHR45867:SF3">
    <property type="entry name" value="ACID PHOSPHATASE TYPE 7"/>
    <property type="match status" value="1"/>
</dbReference>
<proteinExistence type="predicted"/>
<evidence type="ECO:0000256" key="2">
    <source>
        <dbReference type="SAM" id="SignalP"/>
    </source>
</evidence>
<dbReference type="SUPFAM" id="SSF49363">
    <property type="entry name" value="Purple acid phosphatase, N-terminal domain"/>
    <property type="match status" value="1"/>
</dbReference>
<dbReference type="InterPro" id="IPR008963">
    <property type="entry name" value="Purple_acid_Pase-like_N"/>
</dbReference>
<evidence type="ECO:0000259" key="3">
    <source>
        <dbReference type="PROSITE" id="PS50853"/>
    </source>
</evidence>
<dbReference type="CDD" id="cd00063">
    <property type="entry name" value="FN3"/>
    <property type="match status" value="1"/>
</dbReference>
<dbReference type="GO" id="GO:0046872">
    <property type="term" value="F:metal ion binding"/>
    <property type="evidence" value="ECO:0007669"/>
    <property type="project" value="InterPro"/>
</dbReference>
<keyword evidence="5" id="KW-1185">Reference proteome</keyword>
<keyword evidence="1 2" id="KW-0732">Signal</keyword>
<dbReference type="Gene3D" id="3.60.21.10">
    <property type="match status" value="1"/>
</dbReference>
<dbReference type="OrthoDB" id="9809781at2"/>
<evidence type="ECO:0000313" key="5">
    <source>
        <dbReference type="Proteomes" id="UP000321513"/>
    </source>
</evidence>
<dbReference type="RefSeq" id="WP_147202954.1">
    <property type="nucleotide sequence ID" value="NZ_BJYT01000004.1"/>
</dbReference>
<dbReference type="Pfam" id="PF00149">
    <property type="entry name" value="Metallophos"/>
    <property type="match status" value="1"/>
</dbReference>
<feature type="signal peptide" evidence="2">
    <location>
        <begin position="1"/>
        <end position="23"/>
    </location>
</feature>
<dbReference type="InterPro" id="IPR004843">
    <property type="entry name" value="Calcineurin-like_PHP"/>
</dbReference>
<sequence length="418" mass="46969">MIKKNVFLVLSIVTTLFSVQVFAQPQQAHLSWNSIKKDATSNTMTITWADNNHNKGLVKYGIDQRLTKTETATGKYSDTAKNYIYHATLKGLQPNTKYYYKCGSSEGGWSEQFSFTTAPPFGSKSKFVVGVWGDTQDNEFNEQFQKTAVIVQQLKKSPIQFMVHMGDIVDNGSVGKKWNGLFTTIQSVAAYAPFMPVTGNHDVDNDSASKGYQKPFPVFYDVLHLPANNIDYSYNYGNTHFVAISSGHAKGAEAAGNFTFAPGSPEYRWLEDDLAKARADKNITWIILYMHHPLYSFGWSHVTGWQNRITPLVDKYKVDLCLAGHRHVYERHKPIRNNEVLPQTDDHVYQKPAGTVYITNGTAGGSPQGLGGKDMPSMIFTNTVKEYNYAIMTIEGNTISYNVYNQDGKKIDYFTLTK</sequence>
<dbReference type="Gene3D" id="2.60.40.380">
    <property type="entry name" value="Purple acid phosphatase-like, N-terminal"/>
    <property type="match status" value="1"/>
</dbReference>
<dbReference type="InterPro" id="IPR003961">
    <property type="entry name" value="FN3_dom"/>
</dbReference>
<dbReference type="EMBL" id="BJYT01000004">
    <property type="protein sequence ID" value="GEO08890.1"/>
    <property type="molecule type" value="Genomic_DNA"/>
</dbReference>
<comment type="caution">
    <text evidence="4">The sequence shown here is derived from an EMBL/GenBank/DDBJ whole genome shotgun (WGS) entry which is preliminary data.</text>
</comment>
<dbReference type="AlphaFoldDB" id="A0A512BAA7"/>
<dbReference type="SUPFAM" id="SSF56300">
    <property type="entry name" value="Metallo-dependent phosphatases"/>
    <property type="match status" value="1"/>
</dbReference>
<dbReference type="InterPro" id="IPR010916">
    <property type="entry name" value="TonB_box_CS"/>
</dbReference>
<feature type="chain" id="PRO_5022164553" description="Fibronectin type-III domain-containing protein" evidence="2">
    <location>
        <begin position="24"/>
        <end position="418"/>
    </location>
</feature>
<dbReference type="Proteomes" id="UP000321513">
    <property type="component" value="Unassembled WGS sequence"/>
</dbReference>
<evidence type="ECO:0000313" key="4">
    <source>
        <dbReference type="EMBL" id="GEO08890.1"/>
    </source>
</evidence>
<dbReference type="InterPro" id="IPR029052">
    <property type="entry name" value="Metallo-depent_PP-like"/>
</dbReference>
<name>A0A512BAA7_9BACT</name>
<dbReference type="Pfam" id="PF16656">
    <property type="entry name" value="Pur_ac_phosph_N"/>
    <property type="match status" value="1"/>
</dbReference>